<gene>
    <name evidence="3" type="ORF">OKW52_00795</name>
</gene>
<dbReference type="PROSITE" id="PS50820">
    <property type="entry name" value="LCCL"/>
    <property type="match status" value="2"/>
</dbReference>
<proteinExistence type="predicted"/>
<evidence type="ECO:0000256" key="1">
    <source>
        <dbReference type="SAM" id="SignalP"/>
    </source>
</evidence>
<dbReference type="InterPro" id="IPR004043">
    <property type="entry name" value="LCCL"/>
</dbReference>
<keyword evidence="1" id="KW-0732">Signal</keyword>
<dbReference type="SUPFAM" id="SSF69848">
    <property type="entry name" value="LCCL domain"/>
    <property type="match status" value="2"/>
</dbReference>
<feature type="chain" id="PRO_5047530071" evidence="1">
    <location>
        <begin position="30"/>
        <end position="385"/>
    </location>
</feature>
<dbReference type="PANTHER" id="PTHR31331">
    <property type="entry name" value="LCCL DOMAIN PROTEIN (AFU_ORTHOLOGUE AFUA_5G08630)"/>
    <property type="match status" value="1"/>
</dbReference>
<sequence>MTFSFSPFRPATLGLAALIAGGAATSAVACPDWSQSGAPVAYSADEMWVPQSLPVVAGGNVDLSACPIEGHGWVITAPDFDLTVTDNTAGRELEFRVEAECDTVLLVNDATGTWHFNDDDGANLTSRIRLTNAPAGAYDIWVGTFNQATCQAVLVLETFGGTTAPGGAMAPTAPDAPANMTGLRNQVGETLSFTVTGASSGSVWGSDVYTDDSSVARAAVHAGVLQVGETGVVEVTILPGQQTYSGSSANGVQSSNYGSWSGSFSFAGAPAAPSAPMAPANMTGLRSQVGQTLSFTVTGAASGSVWGSGVYTDDSSVARAAVHAGVLQVGETGVVQINILPGQQAYQGSSAHDVQSANYGTWSGSFSFANAAPAAPMPTAPTQGK</sequence>
<accession>A0ABT3GTH6</accession>
<feature type="signal peptide" evidence="1">
    <location>
        <begin position="1"/>
        <end position="29"/>
    </location>
</feature>
<evidence type="ECO:0000313" key="3">
    <source>
        <dbReference type="EMBL" id="MCW1930842.1"/>
    </source>
</evidence>
<protein>
    <submittedName>
        <fullName evidence="3">LCCL domain-containing protein</fullName>
    </submittedName>
</protein>
<dbReference type="EMBL" id="JAPDFL010000001">
    <property type="protein sequence ID" value="MCW1930842.1"/>
    <property type="molecule type" value="Genomic_DNA"/>
</dbReference>
<dbReference type="Proteomes" id="UP001208938">
    <property type="component" value="Unassembled WGS sequence"/>
</dbReference>
<dbReference type="InterPro" id="IPR051957">
    <property type="entry name" value="CRISP-LCCL_domain"/>
</dbReference>
<dbReference type="PANTHER" id="PTHR31331:SF1">
    <property type="entry name" value="CYSTEINE RICH SECRETORY PROTEIN LCCL DOMAIN CONTAINING 2"/>
    <property type="match status" value="1"/>
</dbReference>
<evidence type="ECO:0000313" key="4">
    <source>
        <dbReference type="Proteomes" id="UP001208938"/>
    </source>
</evidence>
<evidence type="ECO:0000259" key="2">
    <source>
        <dbReference type="PROSITE" id="PS50820"/>
    </source>
</evidence>
<dbReference type="InterPro" id="IPR036609">
    <property type="entry name" value="LCCL_sf"/>
</dbReference>
<dbReference type="Pfam" id="PF03815">
    <property type="entry name" value="LCCL"/>
    <property type="match status" value="2"/>
</dbReference>
<name>A0ABT3GTH6_9RHOB</name>
<feature type="domain" description="LCCL" evidence="2">
    <location>
        <begin position="304"/>
        <end position="366"/>
    </location>
</feature>
<dbReference type="SMART" id="SM00603">
    <property type="entry name" value="LCCL"/>
    <property type="match status" value="2"/>
</dbReference>
<feature type="domain" description="LCCL" evidence="2">
    <location>
        <begin position="202"/>
        <end position="264"/>
    </location>
</feature>
<reference evidence="3 4" key="1">
    <citation type="submission" date="2022-10" db="EMBL/GenBank/DDBJ databases">
        <title>Pararhodobacter sp. nov., isolated from marine algae.</title>
        <authorList>
            <person name="Choi B.J."/>
            <person name="Kim J.M."/>
            <person name="Lee J.K."/>
            <person name="Choi D.G."/>
            <person name="Jeon C.O."/>
        </authorList>
    </citation>
    <scope>NUCLEOTIDE SEQUENCE [LARGE SCALE GENOMIC DNA]</scope>
    <source>
        <strain evidence="3 4">ZQ420</strain>
    </source>
</reference>
<dbReference type="RefSeq" id="WP_264504014.1">
    <property type="nucleotide sequence ID" value="NZ_JAPDFL010000001.1"/>
</dbReference>
<keyword evidence="4" id="KW-1185">Reference proteome</keyword>
<dbReference type="Gene3D" id="2.170.130.20">
    <property type="entry name" value="LCCL-like domain"/>
    <property type="match status" value="2"/>
</dbReference>
<organism evidence="3 4">
    <name type="scientific">Pararhodobacter zhoushanensis</name>
    <dbReference type="NCBI Taxonomy" id="2479545"/>
    <lineage>
        <taxon>Bacteria</taxon>
        <taxon>Pseudomonadati</taxon>
        <taxon>Pseudomonadota</taxon>
        <taxon>Alphaproteobacteria</taxon>
        <taxon>Rhodobacterales</taxon>
        <taxon>Paracoccaceae</taxon>
        <taxon>Pararhodobacter</taxon>
    </lineage>
</organism>
<comment type="caution">
    <text evidence="3">The sequence shown here is derived from an EMBL/GenBank/DDBJ whole genome shotgun (WGS) entry which is preliminary data.</text>
</comment>